<dbReference type="Proteomes" id="UP000010467">
    <property type="component" value="Chromosome"/>
</dbReference>
<dbReference type="SUPFAM" id="SSF103481">
    <property type="entry name" value="Multidrug resistance efflux transporter EmrE"/>
    <property type="match status" value="2"/>
</dbReference>
<feature type="transmembrane region" description="Helical" evidence="6">
    <location>
        <begin position="237"/>
        <end position="257"/>
    </location>
</feature>
<feature type="domain" description="EamA" evidence="7">
    <location>
        <begin position="147"/>
        <end position="278"/>
    </location>
</feature>
<keyword evidence="2" id="KW-1003">Cell membrane</keyword>
<keyword evidence="9" id="KW-1185">Reference proteome</keyword>
<evidence type="ECO:0000256" key="6">
    <source>
        <dbReference type="SAM" id="Phobius"/>
    </source>
</evidence>
<evidence type="ECO:0000256" key="4">
    <source>
        <dbReference type="ARBA" id="ARBA00022989"/>
    </source>
</evidence>
<evidence type="ECO:0000313" key="8">
    <source>
        <dbReference type="EMBL" id="AFZ65986.1"/>
    </source>
</evidence>
<feature type="transmembrane region" description="Helical" evidence="6">
    <location>
        <begin position="147"/>
        <end position="167"/>
    </location>
</feature>
<feature type="transmembrane region" description="Helical" evidence="6">
    <location>
        <begin position="71"/>
        <end position="91"/>
    </location>
</feature>
<dbReference type="PANTHER" id="PTHR42920">
    <property type="entry name" value="OS03G0707200 PROTEIN-RELATED"/>
    <property type="match status" value="1"/>
</dbReference>
<dbReference type="InterPro" id="IPR037185">
    <property type="entry name" value="EmrE-like"/>
</dbReference>
<gene>
    <name evidence="8" type="ordered locus">Deipe_0386</name>
</gene>
<evidence type="ECO:0000256" key="2">
    <source>
        <dbReference type="ARBA" id="ARBA00022475"/>
    </source>
</evidence>
<feature type="transmembrane region" description="Helical" evidence="6">
    <location>
        <begin position="41"/>
        <end position="59"/>
    </location>
</feature>
<dbReference type="RefSeq" id="WP_015234297.1">
    <property type="nucleotide sequence ID" value="NC_019793.1"/>
</dbReference>
<dbReference type="PANTHER" id="PTHR42920:SF5">
    <property type="entry name" value="EAMA DOMAIN-CONTAINING PROTEIN"/>
    <property type="match status" value="1"/>
</dbReference>
<proteinExistence type="predicted"/>
<evidence type="ECO:0000259" key="7">
    <source>
        <dbReference type="Pfam" id="PF00892"/>
    </source>
</evidence>
<keyword evidence="3 6" id="KW-0812">Transmembrane</keyword>
<dbReference type="EMBL" id="CP003382">
    <property type="protein sequence ID" value="AFZ65986.1"/>
    <property type="molecule type" value="Genomic_DNA"/>
</dbReference>
<feature type="transmembrane region" description="Helical" evidence="6">
    <location>
        <begin position="202"/>
        <end position="225"/>
    </location>
</feature>
<dbReference type="OrthoDB" id="9815120at2"/>
<reference evidence="9" key="1">
    <citation type="submission" date="2012-03" db="EMBL/GenBank/DDBJ databases">
        <title>Complete sequence of chromosome of Deinococcus peraridilitoris DSM 19664.</title>
        <authorList>
            <person name="Lucas S."/>
            <person name="Copeland A."/>
            <person name="Lapidus A."/>
            <person name="Glavina del Rio T."/>
            <person name="Dalin E."/>
            <person name="Tice H."/>
            <person name="Bruce D."/>
            <person name="Goodwin L."/>
            <person name="Pitluck S."/>
            <person name="Peters L."/>
            <person name="Mikhailova N."/>
            <person name="Lu M."/>
            <person name="Kyrpides N."/>
            <person name="Mavromatis K."/>
            <person name="Ivanova N."/>
            <person name="Brettin T."/>
            <person name="Detter J.C."/>
            <person name="Han C."/>
            <person name="Larimer F."/>
            <person name="Land M."/>
            <person name="Hauser L."/>
            <person name="Markowitz V."/>
            <person name="Cheng J.-F."/>
            <person name="Hugenholtz P."/>
            <person name="Woyke T."/>
            <person name="Wu D."/>
            <person name="Pukall R."/>
            <person name="Steenblock K."/>
            <person name="Brambilla E."/>
            <person name="Klenk H.-P."/>
            <person name="Eisen J.A."/>
        </authorList>
    </citation>
    <scope>NUCLEOTIDE SEQUENCE [LARGE SCALE GENOMIC DNA]</scope>
    <source>
        <strain evidence="9">DSM 19664 / LMG 22246 / CIP 109416 / KR-200</strain>
    </source>
</reference>
<dbReference type="GO" id="GO:0005886">
    <property type="term" value="C:plasma membrane"/>
    <property type="evidence" value="ECO:0007669"/>
    <property type="project" value="UniProtKB-SubCell"/>
</dbReference>
<dbReference type="PATRIC" id="fig|937777.3.peg.396"/>
<name>K9ZWM5_DEIPD</name>
<feature type="transmembrane region" description="Helical" evidence="6">
    <location>
        <begin position="97"/>
        <end position="115"/>
    </location>
</feature>
<evidence type="ECO:0000256" key="5">
    <source>
        <dbReference type="ARBA" id="ARBA00023136"/>
    </source>
</evidence>
<feature type="transmembrane region" description="Helical" evidence="6">
    <location>
        <begin position="179"/>
        <end position="196"/>
    </location>
</feature>
<sequence length="296" mass="30190">MTPLITRKWELPPTTAVLMAIVSIQGGAALAKSLFPAVGPGGTSALRIGFAALILLAMWRPRLSRYSRGDLATTALFGAALGLMNLCFYASIERIPLGLAVTLEFVGPLGVAVFASRRKLDYLWAVLAGAGILLISPLAPGSAIDPLGVGLALLAGGFWAAYILVGARLGRAFSGGQGLALGMLVAALIALPFGVAEAGGSLLAPHILVLGLGVALLSSALPYSLEMTALRRLPSRTFSILMSLEPAVAAMMGFVLLHEALSGRQLLAMVLVIAASVGASLSASSKKLPPPEGGGS</sequence>
<keyword evidence="5 6" id="KW-0472">Membrane</keyword>
<protein>
    <submittedName>
        <fullName evidence="8">Putative permease, DMT superfamily</fullName>
    </submittedName>
</protein>
<dbReference type="KEGG" id="dpd:Deipe_0386"/>
<dbReference type="Gene3D" id="1.10.3730.20">
    <property type="match status" value="1"/>
</dbReference>
<organism evidence="8 9">
    <name type="scientific">Deinococcus peraridilitoris (strain DSM 19664 / LMG 22246 / CIP 109416 / KR-200)</name>
    <dbReference type="NCBI Taxonomy" id="937777"/>
    <lineage>
        <taxon>Bacteria</taxon>
        <taxon>Thermotogati</taxon>
        <taxon>Deinococcota</taxon>
        <taxon>Deinococci</taxon>
        <taxon>Deinococcales</taxon>
        <taxon>Deinococcaceae</taxon>
        <taxon>Deinococcus</taxon>
    </lineage>
</organism>
<accession>K9ZWM5</accession>
<comment type="subcellular location">
    <subcellularLocation>
        <location evidence="1">Cell membrane</location>
        <topology evidence="1">Multi-pass membrane protein</topology>
    </subcellularLocation>
</comment>
<dbReference type="Pfam" id="PF00892">
    <property type="entry name" value="EamA"/>
    <property type="match status" value="1"/>
</dbReference>
<evidence type="ECO:0000256" key="1">
    <source>
        <dbReference type="ARBA" id="ARBA00004651"/>
    </source>
</evidence>
<dbReference type="eggNOG" id="COG5006">
    <property type="taxonomic scope" value="Bacteria"/>
</dbReference>
<keyword evidence="4 6" id="KW-1133">Transmembrane helix</keyword>
<evidence type="ECO:0000256" key="3">
    <source>
        <dbReference type="ARBA" id="ARBA00022692"/>
    </source>
</evidence>
<dbReference type="AlphaFoldDB" id="K9ZWM5"/>
<feature type="transmembrane region" description="Helical" evidence="6">
    <location>
        <begin position="122"/>
        <end position="141"/>
    </location>
</feature>
<dbReference type="InterPro" id="IPR000620">
    <property type="entry name" value="EamA_dom"/>
</dbReference>
<dbReference type="InterPro" id="IPR051258">
    <property type="entry name" value="Diverse_Substrate_Transporter"/>
</dbReference>
<evidence type="ECO:0000313" key="9">
    <source>
        <dbReference type="Proteomes" id="UP000010467"/>
    </source>
</evidence>
<dbReference type="HOGENOM" id="CLU_057295_0_1_0"/>